<evidence type="ECO:0000313" key="2">
    <source>
        <dbReference type="EMBL" id="KIK80706.1"/>
    </source>
</evidence>
<evidence type="ECO:0000256" key="1">
    <source>
        <dbReference type="SAM" id="Phobius"/>
    </source>
</evidence>
<name>A0A0D0DA11_9AGAM</name>
<sequence>MGLGNGDLSFPNLGWFHPGQHLSTFARSLSASQGPHCEPVFALDYIQATLPLPPSTWPSHWLIHLFIFAAHPKTSPVLWLFLLLLVCDDCIRKSFFLML</sequence>
<accession>A0A0D0DA11</accession>
<keyword evidence="1" id="KW-0812">Transmembrane</keyword>
<reference evidence="2 3" key="1">
    <citation type="submission" date="2014-04" db="EMBL/GenBank/DDBJ databases">
        <authorList>
            <consortium name="DOE Joint Genome Institute"/>
            <person name="Kuo A."/>
            <person name="Kohler A."/>
            <person name="Jargeat P."/>
            <person name="Nagy L.G."/>
            <person name="Floudas D."/>
            <person name="Copeland A."/>
            <person name="Barry K.W."/>
            <person name="Cichocki N."/>
            <person name="Veneault-Fourrey C."/>
            <person name="LaButti K."/>
            <person name="Lindquist E.A."/>
            <person name="Lipzen A."/>
            <person name="Lundell T."/>
            <person name="Morin E."/>
            <person name="Murat C."/>
            <person name="Sun H."/>
            <person name="Tunlid A."/>
            <person name="Henrissat B."/>
            <person name="Grigoriev I.V."/>
            <person name="Hibbett D.S."/>
            <person name="Martin F."/>
            <person name="Nordberg H.P."/>
            <person name="Cantor M.N."/>
            <person name="Hua S.X."/>
        </authorList>
    </citation>
    <scope>NUCLEOTIDE SEQUENCE [LARGE SCALE GENOMIC DNA]</scope>
    <source>
        <strain evidence="2 3">Ve08.2h10</strain>
    </source>
</reference>
<dbReference type="EMBL" id="KN825953">
    <property type="protein sequence ID" value="KIK80706.1"/>
    <property type="molecule type" value="Genomic_DNA"/>
</dbReference>
<dbReference type="InParanoid" id="A0A0D0DA11"/>
<feature type="transmembrane region" description="Helical" evidence="1">
    <location>
        <begin position="61"/>
        <end position="86"/>
    </location>
</feature>
<keyword evidence="3" id="KW-1185">Reference proteome</keyword>
<dbReference type="AlphaFoldDB" id="A0A0D0DA11"/>
<keyword evidence="1" id="KW-0472">Membrane</keyword>
<reference evidence="3" key="2">
    <citation type="submission" date="2015-01" db="EMBL/GenBank/DDBJ databases">
        <title>Evolutionary Origins and Diversification of the Mycorrhizal Mutualists.</title>
        <authorList>
            <consortium name="DOE Joint Genome Institute"/>
            <consortium name="Mycorrhizal Genomics Consortium"/>
            <person name="Kohler A."/>
            <person name="Kuo A."/>
            <person name="Nagy L.G."/>
            <person name="Floudas D."/>
            <person name="Copeland A."/>
            <person name="Barry K.W."/>
            <person name="Cichocki N."/>
            <person name="Veneault-Fourrey C."/>
            <person name="LaButti K."/>
            <person name="Lindquist E.A."/>
            <person name="Lipzen A."/>
            <person name="Lundell T."/>
            <person name="Morin E."/>
            <person name="Murat C."/>
            <person name="Riley R."/>
            <person name="Ohm R."/>
            <person name="Sun H."/>
            <person name="Tunlid A."/>
            <person name="Henrissat B."/>
            <person name="Grigoriev I.V."/>
            <person name="Hibbett D.S."/>
            <person name="Martin F."/>
        </authorList>
    </citation>
    <scope>NUCLEOTIDE SEQUENCE [LARGE SCALE GENOMIC DNA]</scope>
    <source>
        <strain evidence="3">Ve08.2h10</strain>
    </source>
</reference>
<dbReference type="HOGENOM" id="CLU_2321088_0_0_1"/>
<protein>
    <submittedName>
        <fullName evidence="2">Unplaced genomic scaffold scaffold_1131, whole genome shotgun sequence</fullName>
    </submittedName>
</protein>
<proteinExistence type="predicted"/>
<evidence type="ECO:0000313" key="3">
    <source>
        <dbReference type="Proteomes" id="UP000054538"/>
    </source>
</evidence>
<organism evidence="2 3">
    <name type="scientific">Paxillus rubicundulus Ve08.2h10</name>
    <dbReference type="NCBI Taxonomy" id="930991"/>
    <lineage>
        <taxon>Eukaryota</taxon>
        <taxon>Fungi</taxon>
        <taxon>Dikarya</taxon>
        <taxon>Basidiomycota</taxon>
        <taxon>Agaricomycotina</taxon>
        <taxon>Agaricomycetes</taxon>
        <taxon>Agaricomycetidae</taxon>
        <taxon>Boletales</taxon>
        <taxon>Paxilineae</taxon>
        <taxon>Paxillaceae</taxon>
        <taxon>Paxillus</taxon>
    </lineage>
</organism>
<keyword evidence="1" id="KW-1133">Transmembrane helix</keyword>
<dbReference type="Proteomes" id="UP000054538">
    <property type="component" value="Unassembled WGS sequence"/>
</dbReference>
<gene>
    <name evidence="2" type="ORF">PAXRUDRAFT_764728</name>
</gene>